<protein>
    <submittedName>
        <fullName evidence="2">DUF6056 family protein</fullName>
    </submittedName>
</protein>
<dbReference type="EMBL" id="CP094809">
    <property type="protein sequence ID" value="UXU57616.1"/>
    <property type="molecule type" value="Genomic_DNA"/>
</dbReference>
<feature type="transmembrane region" description="Helical" evidence="1">
    <location>
        <begin position="12"/>
        <end position="30"/>
    </location>
</feature>
<proteinExistence type="predicted"/>
<feature type="transmembrane region" description="Helical" evidence="1">
    <location>
        <begin position="378"/>
        <end position="395"/>
    </location>
</feature>
<dbReference type="Pfam" id="PF19528">
    <property type="entry name" value="DUF6056"/>
    <property type="match status" value="1"/>
</dbReference>
<keyword evidence="1" id="KW-1133">Transmembrane helix</keyword>
<dbReference type="AlphaFoldDB" id="A0ABD7TTQ3"/>
<feature type="transmembrane region" description="Helical" evidence="1">
    <location>
        <begin position="69"/>
        <end position="89"/>
    </location>
</feature>
<keyword evidence="1" id="KW-0472">Membrane</keyword>
<evidence type="ECO:0000313" key="2">
    <source>
        <dbReference type="EMBL" id="UXU57616.1"/>
    </source>
</evidence>
<dbReference type="Proteomes" id="UP001065705">
    <property type="component" value="Chromosome"/>
</dbReference>
<feature type="transmembrane region" description="Helical" evidence="1">
    <location>
        <begin position="179"/>
        <end position="194"/>
    </location>
</feature>
<feature type="transmembrane region" description="Helical" evidence="1">
    <location>
        <begin position="351"/>
        <end position="372"/>
    </location>
</feature>
<feature type="transmembrane region" description="Helical" evidence="1">
    <location>
        <begin position="201"/>
        <end position="219"/>
    </location>
</feature>
<evidence type="ECO:0000313" key="3">
    <source>
        <dbReference type="Proteomes" id="UP001065705"/>
    </source>
</evidence>
<feature type="transmembrane region" description="Helical" evidence="1">
    <location>
        <begin position="402"/>
        <end position="424"/>
    </location>
</feature>
<dbReference type="RefSeq" id="WP_262626598.1">
    <property type="nucleotide sequence ID" value="NZ_CP094809.1"/>
</dbReference>
<feature type="transmembrane region" description="Helical" evidence="1">
    <location>
        <begin position="321"/>
        <end position="339"/>
    </location>
</feature>
<reference evidence="2" key="1">
    <citation type="submission" date="2022-03" db="EMBL/GenBank/DDBJ databases">
        <title>Comparative Genomics of East African Camel-Associated Staphylococcaceae spp.: Diversity and Inheritance of Traits Involved in Host-Pathogen Interactions.</title>
        <authorList>
            <person name="Akarsu H."/>
            <person name="Liljander A."/>
            <person name="Younan M."/>
            <person name="Brodard I."/>
            <person name="Glucks I."/>
            <person name="Labroussaa F."/>
            <person name="Overesch G."/>
            <person name="Kuhnert P."/>
            <person name="Perreten V."/>
            <person name="Drexler J.F."/>
            <person name="Corman V.M."/>
            <person name="Falquet L."/>
            <person name="Jores J."/>
        </authorList>
    </citation>
    <scope>NUCLEOTIDE SEQUENCE</scope>
    <source>
        <strain evidence="2">IVB6197</strain>
    </source>
</reference>
<organism evidence="2 3">
    <name type="scientific">Staphylococcus agnetis</name>
    <dbReference type="NCBI Taxonomy" id="985762"/>
    <lineage>
        <taxon>Bacteria</taxon>
        <taxon>Bacillati</taxon>
        <taxon>Bacillota</taxon>
        <taxon>Bacilli</taxon>
        <taxon>Bacillales</taxon>
        <taxon>Staphylococcaceae</taxon>
        <taxon>Staphylococcus</taxon>
    </lineage>
</organism>
<feature type="transmembrane region" description="Helical" evidence="1">
    <location>
        <begin position="101"/>
        <end position="123"/>
    </location>
</feature>
<name>A0ABD7TTQ3_9STAP</name>
<gene>
    <name evidence="2" type="ORF">MUA95_02060</name>
</gene>
<dbReference type="InterPro" id="IPR045691">
    <property type="entry name" value="DUF6056"/>
</dbReference>
<evidence type="ECO:0000256" key="1">
    <source>
        <dbReference type="SAM" id="Phobius"/>
    </source>
</evidence>
<feature type="transmembrane region" description="Helical" evidence="1">
    <location>
        <begin position="289"/>
        <end position="309"/>
    </location>
</feature>
<keyword evidence="1" id="KW-0812">Transmembrane</keyword>
<accession>A0ABD7TTQ3</accession>
<feature type="transmembrane region" description="Helical" evidence="1">
    <location>
        <begin position="259"/>
        <end position="277"/>
    </location>
</feature>
<sequence length="485" mass="56068">MMTTIFRHQWLLLIIFTFYLIMSILTPLIHDDLQWGSAYGIDMLREGFQSLNGRYLGNTFEIIAVRIPILRFISYSVCALSVIALIFQFQADMKSQCSERNFSYLVIFMFMLLIPTTMYSQIYGWFAGFYNYVPATLCTLFLLRCYLKLYEGWSLTRLERYLALLLALIGQWFMENMTIFNVVIITLLIIMLWFKYKTISLTTIALFFMSLCGAIIMFLNPNYMNILAGHSHYQKVSDDQHGIIAKVIGTLFTQFPEHLIYEPILILTIIALFLVLFIRHSTCTPLQQWGYTIGLMSAPLYTLLVRIPFNFHDKHSDVSVALMNGIVGMIFLISLFITMKKVLPPGRMKRYSLVLMGVIPLMVAPLLVVQPIGPRNFYAIYVIYVIITMGLLTKINLKPHRLVLCVTTVMATSFIVIFSMIAIAQYQRIQSLEAAIKQNPSLTSYTVARLPFESYMQHSSPYDAKKTEIFKTYWNVPKKVKLHFE</sequence>